<dbReference type="Pfam" id="PF12146">
    <property type="entry name" value="Hydrolase_4"/>
    <property type="match status" value="1"/>
</dbReference>
<accession>A0A0M2NZJ2</accession>
<evidence type="ECO:0000313" key="3">
    <source>
        <dbReference type="EMBL" id="KKI63944.1"/>
    </source>
</evidence>
<name>A0A0M2NZJ2_STACC</name>
<protein>
    <submittedName>
        <fullName evidence="3">Esterase/lipase family protein</fullName>
    </submittedName>
</protein>
<dbReference type="InterPro" id="IPR012354">
    <property type="entry name" value="Esterase_lipase"/>
</dbReference>
<proteinExistence type="predicted"/>
<dbReference type="PIRSF" id="PIRSF017388">
    <property type="entry name" value="Esterase_lipase"/>
    <property type="match status" value="1"/>
</dbReference>
<comment type="caution">
    <text evidence="3">The sequence shown here is derived from an EMBL/GenBank/DDBJ whole genome shotgun (WGS) entry which is preliminary data.</text>
</comment>
<dbReference type="Proteomes" id="UP000034455">
    <property type="component" value="Unassembled WGS sequence"/>
</dbReference>
<dbReference type="Gene3D" id="3.40.50.1820">
    <property type="entry name" value="alpha/beta hydrolase"/>
    <property type="match status" value="1"/>
</dbReference>
<evidence type="ECO:0000259" key="2">
    <source>
        <dbReference type="Pfam" id="PF12146"/>
    </source>
</evidence>
<feature type="active site" description="Charge relay system" evidence="1">
    <location>
        <position position="223"/>
    </location>
</feature>
<dbReference type="InterPro" id="IPR029058">
    <property type="entry name" value="AB_hydrolase_fold"/>
</dbReference>
<feature type="domain" description="Serine aminopeptidase S33" evidence="2">
    <location>
        <begin position="17"/>
        <end position="128"/>
    </location>
</feature>
<dbReference type="SUPFAM" id="SSF53474">
    <property type="entry name" value="alpha/beta-Hydrolases"/>
    <property type="match status" value="1"/>
</dbReference>
<feature type="active site" description="Charge relay system" evidence="1">
    <location>
        <position position="193"/>
    </location>
</feature>
<organism evidence="3 4">
    <name type="scientific">Staphylococcus cohnii subsp. cohnii</name>
    <dbReference type="NCBI Taxonomy" id="74704"/>
    <lineage>
        <taxon>Bacteria</taxon>
        <taxon>Bacillati</taxon>
        <taxon>Bacillota</taxon>
        <taxon>Bacilli</taxon>
        <taxon>Bacillales</taxon>
        <taxon>Staphylococcaceae</taxon>
        <taxon>Staphylococcus</taxon>
        <taxon>Staphylococcus cohnii species complex</taxon>
    </lineage>
</organism>
<dbReference type="PATRIC" id="fig|74704.6.peg.447"/>
<sequence length="246" mass="27606">MINVKEPNPIFLENESSERAVLLLHSFTGTIRDVKLLATKLNKAGFTCYVPAYKGHGLLLESLIAYDAEDWWQDALEGYQFLKDNGYSNISVCGISLGGILSLKLAEEKQVNSVAVMSTPFSKDDAGLASRLEFYGGRMGNLVGLSQETIQQQIDQIENYTTGFDKFKKLVDDVMANLNRISAPIAIKFGEQDEKVYEVSANYIYDQIAHEDKEIQGYVTSKHLMTYGEGHLEVEQDIIAFFEDYT</sequence>
<evidence type="ECO:0000256" key="1">
    <source>
        <dbReference type="PIRSR" id="PIRSR017388-1"/>
    </source>
</evidence>
<dbReference type="InterPro" id="IPR022742">
    <property type="entry name" value="Hydrolase_4"/>
</dbReference>
<evidence type="ECO:0000313" key="4">
    <source>
        <dbReference type="Proteomes" id="UP000034455"/>
    </source>
</evidence>
<dbReference type="EMBL" id="LAKJ01000012">
    <property type="protein sequence ID" value="KKI63944.1"/>
    <property type="molecule type" value="Genomic_DNA"/>
</dbReference>
<dbReference type="RefSeq" id="WP_019469943.1">
    <property type="nucleotide sequence ID" value="NZ_BKAS01000002.1"/>
</dbReference>
<reference evidence="3 4" key="1">
    <citation type="submission" date="2015-03" db="EMBL/GenBank/DDBJ databases">
        <title>Genome Assembly of Staphylococcus cohnii subsp. cohnii strain G22B2.</title>
        <authorList>
            <person name="Nair G."/>
            <person name="Kaur G."/>
            <person name="Khatri I."/>
            <person name="Singh N.K."/>
            <person name="Sathyabama S."/>
            <person name="Maurya S.K."/>
            <person name="Subramanian S."/>
            <person name="Agrewala J.N."/>
            <person name="Mayilraj S."/>
        </authorList>
    </citation>
    <scope>NUCLEOTIDE SEQUENCE [LARGE SCALE GENOMIC DNA]</scope>
    <source>
        <strain evidence="3 4">G22B2</strain>
    </source>
</reference>
<dbReference type="GO" id="GO:0052689">
    <property type="term" value="F:carboxylic ester hydrolase activity"/>
    <property type="evidence" value="ECO:0007669"/>
    <property type="project" value="InterPro"/>
</dbReference>
<dbReference type="AlphaFoldDB" id="A0A0M2NZJ2"/>
<dbReference type="GeneID" id="58098585"/>
<gene>
    <name evidence="3" type="ORF">UF66_0433</name>
</gene>
<feature type="active site" description="Nucleophile" evidence="1">
    <location>
        <position position="96"/>
    </location>
</feature>